<dbReference type="OrthoDB" id="5657127at2"/>
<keyword evidence="2" id="KW-1185">Reference proteome</keyword>
<reference evidence="1 2" key="1">
    <citation type="submission" date="2018-06" db="EMBL/GenBank/DDBJ databases">
        <authorList>
            <consortium name="Pathogen Informatics"/>
            <person name="Doyle S."/>
        </authorList>
    </citation>
    <scope>NUCLEOTIDE SEQUENCE [LARGE SCALE GENOMIC DNA]</scope>
    <source>
        <strain evidence="1 2">NCTC13315</strain>
    </source>
</reference>
<evidence type="ECO:0008006" key="3">
    <source>
        <dbReference type="Google" id="ProtNLM"/>
    </source>
</evidence>
<evidence type="ECO:0000313" key="1">
    <source>
        <dbReference type="EMBL" id="STX55761.1"/>
    </source>
</evidence>
<dbReference type="Proteomes" id="UP000254968">
    <property type="component" value="Unassembled WGS sequence"/>
</dbReference>
<proteinExistence type="predicted"/>
<gene>
    <name evidence="1" type="ORF">NCTC13315_03131</name>
</gene>
<dbReference type="EMBL" id="UGNV01000006">
    <property type="protein sequence ID" value="STX55761.1"/>
    <property type="molecule type" value="Genomic_DNA"/>
</dbReference>
<accession>A0A378JRD6</accession>
<evidence type="ECO:0000313" key="2">
    <source>
        <dbReference type="Proteomes" id="UP000254968"/>
    </source>
</evidence>
<dbReference type="RefSeq" id="WP_115304365.1">
    <property type="nucleotide sequence ID" value="NZ_CAAAHO010000004.1"/>
</dbReference>
<name>A0A378JRD6_9GAMM</name>
<sequence length="258" mass="29530">MPFSLNFFANLPIDVLLLIYSKLPAQELYLKCRVLDKQQSFIATIALLEKQEQAAVSYQQRLIMSLLYSQKYSLMTAISFSKAYYNRLLSALWWLIKNPLLGLTNKLAVLKLICKLKGQDFTLANTIFDEIETKLKSKELGETNQAELLTVLMSGYIDNNVNVHGVVGLCLIKLVTKLTYAEQNKFIREDGNSLVSAYPKLFYQLINVLISQPERKERDLLQLLQSIPENDQFLQAFVTNYKILLNEQLPSNSPQPNL</sequence>
<organism evidence="1 2">
    <name type="scientific">Legionella beliardensis</name>
    <dbReference type="NCBI Taxonomy" id="91822"/>
    <lineage>
        <taxon>Bacteria</taxon>
        <taxon>Pseudomonadati</taxon>
        <taxon>Pseudomonadota</taxon>
        <taxon>Gammaproteobacteria</taxon>
        <taxon>Legionellales</taxon>
        <taxon>Legionellaceae</taxon>
        <taxon>Legionella</taxon>
    </lineage>
</organism>
<dbReference type="AlphaFoldDB" id="A0A378JRD6"/>
<protein>
    <recommendedName>
        <fullName evidence="3">F-box domain-containing protein</fullName>
    </recommendedName>
</protein>